<keyword evidence="6" id="KW-1185">Reference proteome</keyword>
<evidence type="ECO:0000256" key="4">
    <source>
        <dbReference type="SAM" id="MobiDB-lite"/>
    </source>
</evidence>
<dbReference type="Pfam" id="PF15811">
    <property type="entry name" value="SVIP"/>
    <property type="match status" value="1"/>
</dbReference>
<comment type="caution">
    <text evidence="5">The sequence shown here is derived from an EMBL/GenBank/DDBJ whole genome shotgun (WGS) entry which is preliminary data.</text>
</comment>
<reference evidence="5 6" key="1">
    <citation type="journal article" date="2012" name="Eukaryot. Cell">
        <title>Draft genome sequence of Wickerhamomyces ciferrii NRRL Y-1031 F-60-10.</title>
        <authorList>
            <person name="Schneider J."/>
            <person name="Andrea H."/>
            <person name="Blom J."/>
            <person name="Jaenicke S."/>
            <person name="Ruckert C."/>
            <person name="Schorsch C."/>
            <person name="Szczepanowski R."/>
            <person name="Farwick M."/>
            <person name="Goesmann A."/>
            <person name="Puhler A."/>
            <person name="Schaffer S."/>
            <person name="Tauch A."/>
            <person name="Kohler T."/>
            <person name="Brinkrolf K."/>
        </authorList>
    </citation>
    <scope>NUCLEOTIDE SEQUENCE [LARGE SCALE GENOMIC DNA]</scope>
    <source>
        <strain evidence="6">ATCC 14091 / BCRC 22168 / CBS 111 / JCM 3599 / NBRC 0793 / NRRL Y-1031 F-60-10</strain>
    </source>
</reference>
<organism evidence="5 6">
    <name type="scientific">Wickerhamomyces ciferrii (strain ATCC 14091 / BCRC 22168 / CBS 111 / JCM 3599 / NBRC 0793 / NRRL Y-1031 F-60-10)</name>
    <name type="common">Yeast</name>
    <name type="synonym">Pichia ciferrii</name>
    <dbReference type="NCBI Taxonomy" id="1206466"/>
    <lineage>
        <taxon>Eukaryota</taxon>
        <taxon>Fungi</taxon>
        <taxon>Dikarya</taxon>
        <taxon>Ascomycota</taxon>
        <taxon>Saccharomycotina</taxon>
        <taxon>Saccharomycetes</taxon>
        <taxon>Phaffomycetales</taxon>
        <taxon>Wickerhamomycetaceae</taxon>
        <taxon>Wickerhamomyces</taxon>
    </lineage>
</organism>
<proteinExistence type="predicted"/>
<keyword evidence="1" id="KW-0519">Myristate</keyword>
<sequence length="114" mass="12861">MGNCFSAETERQMPNVSRLEKQSPRNRSKSTKSARSNTTSGHRLTNGSEPIIDVLTPKEAAAKAAEERYLQKSNNQGQLGQKLDKERSKSNQKHLKEESEKVVQMRQTKGLVYD</sequence>
<feature type="compositionally biased region" description="Polar residues" evidence="4">
    <location>
        <begin position="33"/>
        <end position="48"/>
    </location>
</feature>
<evidence type="ECO:0000256" key="2">
    <source>
        <dbReference type="ARBA" id="ARBA00023139"/>
    </source>
</evidence>
<dbReference type="EMBL" id="CAIF01000001">
    <property type="protein sequence ID" value="CCH40559.1"/>
    <property type="molecule type" value="Genomic_DNA"/>
</dbReference>
<dbReference type="HOGENOM" id="CLU_2122969_0_0_1"/>
<dbReference type="FunCoup" id="K0KGJ6">
    <property type="interactions" value="33"/>
</dbReference>
<evidence type="ECO:0000256" key="1">
    <source>
        <dbReference type="ARBA" id="ARBA00022707"/>
    </source>
</evidence>
<dbReference type="InterPro" id="IPR031632">
    <property type="entry name" value="SVIP"/>
</dbReference>
<keyword evidence="2" id="KW-0564">Palmitate</keyword>
<evidence type="ECO:0000313" key="5">
    <source>
        <dbReference type="EMBL" id="CCH40559.1"/>
    </source>
</evidence>
<name>K0KGJ6_WICCF</name>
<dbReference type="InParanoid" id="K0KGJ6"/>
<keyword evidence="3" id="KW-0449">Lipoprotein</keyword>
<accession>K0KGJ6</accession>
<feature type="region of interest" description="Disordered" evidence="4">
    <location>
        <begin position="1"/>
        <end position="114"/>
    </location>
</feature>
<feature type="compositionally biased region" description="Basic and acidic residues" evidence="4">
    <location>
        <begin position="82"/>
        <end position="103"/>
    </location>
</feature>
<dbReference type="Proteomes" id="UP000009328">
    <property type="component" value="Unassembled WGS sequence"/>
</dbReference>
<protein>
    <submittedName>
        <fullName evidence="5">Uncharacterized protein</fullName>
    </submittedName>
</protein>
<feature type="compositionally biased region" description="Basic and acidic residues" evidence="4">
    <location>
        <begin position="60"/>
        <end position="70"/>
    </location>
</feature>
<evidence type="ECO:0000256" key="3">
    <source>
        <dbReference type="ARBA" id="ARBA00023288"/>
    </source>
</evidence>
<gene>
    <name evidence="5" type="ORF">BN7_92</name>
</gene>
<evidence type="ECO:0000313" key="6">
    <source>
        <dbReference type="Proteomes" id="UP000009328"/>
    </source>
</evidence>
<dbReference type="AlphaFoldDB" id="K0KGJ6"/>